<proteinExistence type="predicted"/>
<keyword evidence="3" id="KW-1185">Reference proteome</keyword>
<protein>
    <submittedName>
        <fullName evidence="2">Uncharacterized protein</fullName>
    </submittedName>
</protein>
<name>A0A1H8L4V5_9EURY</name>
<evidence type="ECO:0000256" key="1">
    <source>
        <dbReference type="SAM" id="MobiDB-lite"/>
    </source>
</evidence>
<evidence type="ECO:0000313" key="3">
    <source>
        <dbReference type="Proteomes" id="UP000198775"/>
    </source>
</evidence>
<gene>
    <name evidence="2" type="ORF">SAMN05216388_100712</name>
</gene>
<feature type="compositionally biased region" description="Polar residues" evidence="1">
    <location>
        <begin position="1"/>
        <end position="16"/>
    </location>
</feature>
<accession>A0A1H8L4V5</accession>
<feature type="region of interest" description="Disordered" evidence="1">
    <location>
        <begin position="1"/>
        <end position="23"/>
    </location>
</feature>
<dbReference type="EMBL" id="FOCX01000007">
    <property type="protein sequence ID" value="SEO00111.1"/>
    <property type="molecule type" value="Genomic_DNA"/>
</dbReference>
<organism evidence="2 3">
    <name type="scientific">Halorientalis persicus</name>
    <dbReference type="NCBI Taxonomy" id="1367881"/>
    <lineage>
        <taxon>Archaea</taxon>
        <taxon>Methanobacteriati</taxon>
        <taxon>Methanobacteriota</taxon>
        <taxon>Stenosarchaea group</taxon>
        <taxon>Halobacteria</taxon>
        <taxon>Halobacteriales</taxon>
        <taxon>Haloarculaceae</taxon>
        <taxon>Halorientalis</taxon>
    </lineage>
</organism>
<evidence type="ECO:0000313" key="2">
    <source>
        <dbReference type="EMBL" id="SEO00111.1"/>
    </source>
</evidence>
<reference evidence="3" key="1">
    <citation type="submission" date="2016-10" db="EMBL/GenBank/DDBJ databases">
        <authorList>
            <person name="Varghese N."/>
            <person name="Submissions S."/>
        </authorList>
    </citation>
    <scope>NUCLEOTIDE SEQUENCE [LARGE SCALE GENOMIC DNA]</scope>
    <source>
        <strain evidence="3">IBRC-M 10043</strain>
    </source>
</reference>
<dbReference type="AlphaFoldDB" id="A0A1H8L4V5"/>
<sequence>MSSDVPDTPTQRTDVQTEPDPSVAELTVVASGPATFTRQVSADEPASILAEHDGVSLHIEREIRSADAFETVIDPTFRGGGPTVCKSILVDDLLADHAMDGYQRDGAIDDWSLELTGTATDWKQLALELVPDLHRCATDEAAAVTRLRKLTADGITNDGAVLAALDIVDQHGIDTNRDRLTELLTDSEDENESVS</sequence>
<dbReference type="Proteomes" id="UP000198775">
    <property type="component" value="Unassembled WGS sequence"/>
</dbReference>